<feature type="compositionally biased region" description="Basic and acidic residues" evidence="1">
    <location>
        <begin position="123"/>
        <end position="133"/>
    </location>
</feature>
<evidence type="ECO:0000256" key="1">
    <source>
        <dbReference type="SAM" id="MobiDB-lite"/>
    </source>
</evidence>
<proteinExistence type="predicted"/>
<gene>
    <name evidence="2" type="ORF">PCOR1329_LOCUS30544</name>
</gene>
<keyword evidence="3" id="KW-1185">Reference proteome</keyword>
<organism evidence="2 3">
    <name type="scientific">Prorocentrum cordatum</name>
    <dbReference type="NCBI Taxonomy" id="2364126"/>
    <lineage>
        <taxon>Eukaryota</taxon>
        <taxon>Sar</taxon>
        <taxon>Alveolata</taxon>
        <taxon>Dinophyceae</taxon>
        <taxon>Prorocentrales</taxon>
        <taxon>Prorocentraceae</taxon>
        <taxon>Prorocentrum</taxon>
    </lineage>
</organism>
<reference evidence="2" key="1">
    <citation type="submission" date="2023-10" db="EMBL/GenBank/DDBJ databases">
        <authorList>
            <person name="Chen Y."/>
            <person name="Shah S."/>
            <person name="Dougan E. K."/>
            <person name="Thang M."/>
            <person name="Chan C."/>
        </authorList>
    </citation>
    <scope>NUCLEOTIDE SEQUENCE [LARGE SCALE GENOMIC DNA]</scope>
</reference>
<sequence length="133" mass="14201">MSVKTTSFFCVAQSWIHPVARTLARRVTPGIAARLARSPAGCACASPRALPTAPTPVVPAEARGTMNNSKLSAVEPGPRCQSHCSDNETDVASPCFLNWPLGPALGPRDIRTRLGMDDWPPGRGRELQGPRTE</sequence>
<evidence type="ECO:0000313" key="3">
    <source>
        <dbReference type="Proteomes" id="UP001189429"/>
    </source>
</evidence>
<name>A0ABN9SLA3_9DINO</name>
<protein>
    <submittedName>
        <fullName evidence="2">Uncharacterized protein</fullName>
    </submittedName>
</protein>
<dbReference type="EMBL" id="CAUYUJ010011769">
    <property type="protein sequence ID" value="CAK0832559.1"/>
    <property type="molecule type" value="Genomic_DNA"/>
</dbReference>
<dbReference type="Proteomes" id="UP001189429">
    <property type="component" value="Unassembled WGS sequence"/>
</dbReference>
<feature type="region of interest" description="Disordered" evidence="1">
    <location>
        <begin position="112"/>
        <end position="133"/>
    </location>
</feature>
<comment type="caution">
    <text evidence="2">The sequence shown here is derived from an EMBL/GenBank/DDBJ whole genome shotgun (WGS) entry which is preliminary data.</text>
</comment>
<evidence type="ECO:0000313" key="2">
    <source>
        <dbReference type="EMBL" id="CAK0832559.1"/>
    </source>
</evidence>
<accession>A0ABN9SLA3</accession>